<proteinExistence type="predicted"/>
<organism evidence="1 2">
    <name type="scientific">Plesiocystis pacifica SIR-1</name>
    <dbReference type="NCBI Taxonomy" id="391625"/>
    <lineage>
        <taxon>Bacteria</taxon>
        <taxon>Pseudomonadati</taxon>
        <taxon>Myxococcota</taxon>
        <taxon>Polyangia</taxon>
        <taxon>Nannocystales</taxon>
        <taxon>Nannocystaceae</taxon>
        <taxon>Plesiocystis</taxon>
    </lineage>
</organism>
<sequence length="411" mass="45992">MTAPFDVDAHLAFLGLAGSHAYGTARAGSDVDLRGCCVAPLPARLSFRTHFEQFSWLGHEHPEAAGPPLGPNYAAAMERARAHPSAGPSLEHDPVPDVVIFDLAKVVHLCAQSNPNMFELLFMDDREVLFATPVFEALRGRRELFLSQRVRHTYSGYAQGQLKRIQRHREWLLHPPKAAPTRAEFDLPETSTLSADDRNRIEEAIAKIIRGWTVDEAIELPSAERDVLRERLREFWSAALAAGATLDSVVAASRSPGADPVDDDSLDEEVARIAGARVGLGADVLHLLRQERRYQGARKHWQQFQRWQKERNPKRAALEAAHGYDTKHGMHLIRLLRMAVEILRDGRVRIHRDDAEELLAIRDGKLPYEALVGEAKGLERVMREVVIASPLPVQVDEGKLDDLLFELLTMA</sequence>
<evidence type="ECO:0000313" key="2">
    <source>
        <dbReference type="Proteomes" id="UP000005801"/>
    </source>
</evidence>
<evidence type="ECO:0000313" key="1">
    <source>
        <dbReference type="EMBL" id="EDM81315.1"/>
    </source>
</evidence>
<dbReference type="eggNOG" id="COG3541">
    <property type="taxonomic scope" value="Bacteria"/>
</dbReference>
<dbReference type="Pfam" id="PF10127">
    <property type="entry name" value="RlaP"/>
    <property type="match status" value="1"/>
</dbReference>
<dbReference type="AlphaFoldDB" id="A6FYP3"/>
<accession>A6FYP3</accession>
<reference evidence="1 2" key="1">
    <citation type="submission" date="2007-06" db="EMBL/GenBank/DDBJ databases">
        <authorList>
            <person name="Shimkets L."/>
            <person name="Ferriera S."/>
            <person name="Johnson J."/>
            <person name="Kravitz S."/>
            <person name="Beeson K."/>
            <person name="Sutton G."/>
            <person name="Rogers Y.-H."/>
            <person name="Friedman R."/>
            <person name="Frazier M."/>
            <person name="Venter J.C."/>
        </authorList>
    </citation>
    <scope>NUCLEOTIDE SEQUENCE [LARGE SCALE GENOMIC DNA]</scope>
    <source>
        <strain evidence="1 2">SIR-1</strain>
    </source>
</reference>
<keyword evidence="2" id="KW-1185">Reference proteome</keyword>
<comment type="caution">
    <text evidence="1">The sequence shown here is derived from an EMBL/GenBank/DDBJ whole genome shotgun (WGS) entry which is preliminary data.</text>
</comment>
<dbReference type="STRING" id="391625.PPSIR1_40565"/>
<dbReference type="PANTHER" id="PTHR34817">
    <property type="entry name" value="NUCLEOTIDYLTRANSFERASE"/>
    <property type="match status" value="1"/>
</dbReference>
<evidence type="ECO:0008006" key="3">
    <source>
        <dbReference type="Google" id="ProtNLM"/>
    </source>
</evidence>
<dbReference type="RefSeq" id="WP_006969592.1">
    <property type="nucleotide sequence ID" value="NZ_ABCS01000004.1"/>
</dbReference>
<dbReference type="PANTHER" id="PTHR34817:SF1">
    <property type="entry name" value="NUCLEOTIDYLTRANSFERASE"/>
    <property type="match status" value="1"/>
</dbReference>
<dbReference type="InterPro" id="IPR018775">
    <property type="entry name" value="RlaP"/>
</dbReference>
<dbReference type="EMBL" id="ABCS01000004">
    <property type="protein sequence ID" value="EDM81315.1"/>
    <property type="molecule type" value="Genomic_DNA"/>
</dbReference>
<name>A6FYP3_9BACT</name>
<dbReference type="Proteomes" id="UP000005801">
    <property type="component" value="Unassembled WGS sequence"/>
</dbReference>
<gene>
    <name evidence="1" type="ORF">PPSIR1_40565</name>
</gene>
<dbReference type="OrthoDB" id="243791at2"/>
<protein>
    <recommendedName>
        <fullName evidence="3">Nucleotidyltransferase</fullName>
    </recommendedName>
</protein>